<dbReference type="AlphaFoldDB" id="S8C003"/>
<feature type="compositionally biased region" description="Basic residues" evidence="1">
    <location>
        <begin position="9"/>
        <end position="19"/>
    </location>
</feature>
<accession>S8C003</accession>
<dbReference type="Proteomes" id="UP000015100">
    <property type="component" value="Unassembled WGS sequence"/>
</dbReference>
<feature type="region of interest" description="Disordered" evidence="1">
    <location>
        <begin position="1"/>
        <end position="68"/>
    </location>
</feature>
<organism evidence="2 3">
    <name type="scientific">Dactylellina haptotyla (strain CBS 200.50)</name>
    <name type="common">Nematode-trapping fungus</name>
    <name type="synonym">Monacrosporium haptotylum</name>
    <dbReference type="NCBI Taxonomy" id="1284197"/>
    <lineage>
        <taxon>Eukaryota</taxon>
        <taxon>Fungi</taxon>
        <taxon>Dikarya</taxon>
        <taxon>Ascomycota</taxon>
        <taxon>Pezizomycotina</taxon>
        <taxon>Orbiliomycetes</taxon>
        <taxon>Orbiliales</taxon>
        <taxon>Orbiliaceae</taxon>
        <taxon>Dactylellina</taxon>
    </lineage>
</organism>
<dbReference type="HOGENOM" id="CLU_369610_0_0_1"/>
<name>S8C003_DACHA</name>
<reference evidence="3" key="2">
    <citation type="submission" date="2013-04" db="EMBL/GenBank/DDBJ databases">
        <title>Genomic mechanisms accounting for the adaptation to parasitism in nematode-trapping fungi.</title>
        <authorList>
            <person name="Ahren D.G."/>
        </authorList>
    </citation>
    <scope>NUCLEOTIDE SEQUENCE [LARGE SCALE GENOMIC DNA]</scope>
    <source>
        <strain evidence="3">CBS 200.50</strain>
    </source>
</reference>
<evidence type="ECO:0000313" key="3">
    <source>
        <dbReference type="Proteomes" id="UP000015100"/>
    </source>
</evidence>
<feature type="region of interest" description="Disordered" evidence="1">
    <location>
        <begin position="93"/>
        <end position="112"/>
    </location>
</feature>
<keyword evidence="3" id="KW-1185">Reference proteome</keyword>
<comment type="caution">
    <text evidence="2">The sequence shown here is derived from an EMBL/GenBank/DDBJ whole genome shotgun (WGS) entry which is preliminary data.</text>
</comment>
<evidence type="ECO:0000313" key="2">
    <source>
        <dbReference type="EMBL" id="EPS45048.1"/>
    </source>
</evidence>
<feature type="compositionally biased region" description="Polar residues" evidence="1">
    <location>
        <begin position="57"/>
        <end position="67"/>
    </location>
</feature>
<feature type="compositionally biased region" description="Acidic residues" evidence="1">
    <location>
        <begin position="93"/>
        <end position="111"/>
    </location>
</feature>
<feature type="compositionally biased region" description="Basic and acidic residues" evidence="1">
    <location>
        <begin position="41"/>
        <end position="52"/>
    </location>
</feature>
<sequence>MTLLERQRGGKKTKVKQGRRTLTQAQIENILETKPGARQLQDPRETNLKDEPDIQFITPSQHSSGASISADVEDVDFNDARNTTEGTKHAFVEDDVSETADEPSPDGDDNFDSTRLCEEVLEIAEPYDGFEEDTDETPAINTHDGDGTIEEYQTIIADGMENLSMGDGDLASELYDEPTMCFSTFPGPSRGARPSRSDPTSHQPSQEYDDVDSERSNNLKSDKDSQADRKESLLWEGDKILKIKANEFSQPYKDYIKHWTLEAHQNTSNDEPLTNGPYRLYTNAQGWETAFSPVFSRGVGVEPLPSTVYQQILGQEICFCQGCMEKRMEESMRLFLHFRSKGVFLALAVLATTINFSEDEIGHTRDKYLGCMFNLLITIILYGPRHFFTAHIILETARFLRFCEIKVDGFCHTGIVLMLYDTTLQVFSSIGMSHHTWALEALQEANGFEINNRFTAIEFRENVRRQIFQKCGPYDPRTIFAYSELVVWMTKSNEEYVRNRGSWLAHLIRRTITARDKVHLTSRHEKWLLTAILNIGTAFVQNGEYEVAIKVLKLIPDWKTEKDWISFERDIDLAAAYRKMQRNKQSLEILFKSLNRMQVIFGRCRKHRSQPDLKAISQVKLEIARVVYERGPQLHYAVDLIFRDTAKDIKLFQGYSPWYPYFYQSLWKAWSALRSDRSANTTEGVEEHRNMLSVQPLKRASTPTFHDYLYYQGVSDWLYSQNVTVDPEGMDVWTNKTPEIEDIGLGGTEESDH</sequence>
<feature type="region of interest" description="Disordered" evidence="1">
    <location>
        <begin position="179"/>
        <end position="230"/>
    </location>
</feature>
<proteinExistence type="predicted"/>
<protein>
    <submittedName>
        <fullName evidence="2">Uncharacterized protein</fullName>
    </submittedName>
</protein>
<reference evidence="2 3" key="1">
    <citation type="journal article" date="2013" name="PLoS Genet.">
        <title>Genomic mechanisms accounting for the adaptation to parasitism in nematode-trapping fungi.</title>
        <authorList>
            <person name="Meerupati T."/>
            <person name="Andersson K.M."/>
            <person name="Friman E."/>
            <person name="Kumar D."/>
            <person name="Tunlid A."/>
            <person name="Ahren D."/>
        </authorList>
    </citation>
    <scope>NUCLEOTIDE SEQUENCE [LARGE SCALE GENOMIC DNA]</scope>
    <source>
        <strain evidence="2 3">CBS 200.50</strain>
    </source>
</reference>
<feature type="compositionally biased region" description="Basic and acidic residues" evidence="1">
    <location>
        <begin position="213"/>
        <end position="230"/>
    </location>
</feature>
<feature type="compositionally biased region" description="Polar residues" evidence="1">
    <location>
        <begin position="197"/>
        <end position="206"/>
    </location>
</feature>
<gene>
    <name evidence="2" type="ORF">H072_1031</name>
</gene>
<dbReference type="EMBL" id="AQGS01000024">
    <property type="protein sequence ID" value="EPS45048.1"/>
    <property type="molecule type" value="Genomic_DNA"/>
</dbReference>
<evidence type="ECO:0000256" key="1">
    <source>
        <dbReference type="SAM" id="MobiDB-lite"/>
    </source>
</evidence>